<protein>
    <submittedName>
        <fullName evidence="1">Uncharacterized protein</fullName>
    </submittedName>
</protein>
<dbReference type="EMBL" id="BARV01008270">
    <property type="protein sequence ID" value="GAI17666.1"/>
    <property type="molecule type" value="Genomic_DNA"/>
</dbReference>
<dbReference type="AlphaFoldDB" id="X1MHX3"/>
<name>X1MHX3_9ZZZZ</name>
<accession>X1MHX3</accession>
<organism evidence="1">
    <name type="scientific">marine sediment metagenome</name>
    <dbReference type="NCBI Taxonomy" id="412755"/>
    <lineage>
        <taxon>unclassified sequences</taxon>
        <taxon>metagenomes</taxon>
        <taxon>ecological metagenomes</taxon>
    </lineage>
</organism>
<comment type="caution">
    <text evidence="1">The sequence shown here is derived from an EMBL/GenBank/DDBJ whole genome shotgun (WGS) entry which is preliminary data.</text>
</comment>
<evidence type="ECO:0000313" key="1">
    <source>
        <dbReference type="EMBL" id="GAI17666.1"/>
    </source>
</evidence>
<proteinExistence type="predicted"/>
<gene>
    <name evidence="1" type="ORF">S06H3_16683</name>
</gene>
<reference evidence="1" key="1">
    <citation type="journal article" date="2014" name="Front. Microbiol.">
        <title>High frequency of phylogenetically diverse reductive dehalogenase-homologous genes in deep subseafloor sedimentary metagenomes.</title>
        <authorList>
            <person name="Kawai M."/>
            <person name="Futagami T."/>
            <person name="Toyoda A."/>
            <person name="Takaki Y."/>
            <person name="Nishi S."/>
            <person name="Hori S."/>
            <person name="Arai W."/>
            <person name="Tsubouchi T."/>
            <person name="Morono Y."/>
            <person name="Uchiyama I."/>
            <person name="Ito T."/>
            <person name="Fujiyama A."/>
            <person name="Inagaki F."/>
            <person name="Takami H."/>
        </authorList>
    </citation>
    <scope>NUCLEOTIDE SEQUENCE</scope>
    <source>
        <strain evidence="1">Expedition CK06-06</strain>
    </source>
</reference>
<sequence length="48" mass="5447">MKKYYFLIVITFLLFGLLGTIIGNAQNDDFAFYAYNSTVFLSASSPDR</sequence>